<dbReference type="STRING" id="31246.A0A183P939"/>
<dbReference type="InterPro" id="IPR035979">
    <property type="entry name" value="RBD_domain_sf"/>
</dbReference>
<dbReference type="EMBL" id="UZAL01030954">
    <property type="protein sequence ID" value="VDP56300.1"/>
    <property type="molecule type" value="Genomic_DNA"/>
</dbReference>
<dbReference type="Gene3D" id="3.30.70.330">
    <property type="match status" value="1"/>
</dbReference>
<dbReference type="SUPFAM" id="SSF54928">
    <property type="entry name" value="RNA-binding domain, RBD"/>
    <property type="match status" value="1"/>
</dbReference>
<keyword evidence="2" id="KW-1185">Reference proteome</keyword>
<dbReference type="InterPro" id="IPR012677">
    <property type="entry name" value="Nucleotide-bd_a/b_plait_sf"/>
</dbReference>
<proteinExistence type="predicted"/>
<evidence type="ECO:0000313" key="1">
    <source>
        <dbReference type="EMBL" id="VDP56300.1"/>
    </source>
</evidence>
<name>A0A183P939_9TREM</name>
<accession>A0A183P939</accession>
<gene>
    <name evidence="1" type="ORF">SMTD_LOCUS10875</name>
</gene>
<protein>
    <submittedName>
        <fullName evidence="1">Uncharacterized protein</fullName>
    </submittedName>
</protein>
<organism evidence="1 2">
    <name type="scientific">Schistosoma mattheei</name>
    <dbReference type="NCBI Taxonomy" id="31246"/>
    <lineage>
        <taxon>Eukaryota</taxon>
        <taxon>Metazoa</taxon>
        <taxon>Spiralia</taxon>
        <taxon>Lophotrochozoa</taxon>
        <taxon>Platyhelminthes</taxon>
        <taxon>Trematoda</taxon>
        <taxon>Digenea</taxon>
        <taxon>Strigeidida</taxon>
        <taxon>Schistosomatoidea</taxon>
        <taxon>Schistosomatidae</taxon>
        <taxon>Schistosoma</taxon>
    </lineage>
</organism>
<dbReference type="AlphaFoldDB" id="A0A183P939"/>
<reference evidence="1 2" key="1">
    <citation type="submission" date="2018-11" db="EMBL/GenBank/DDBJ databases">
        <authorList>
            <consortium name="Pathogen Informatics"/>
        </authorList>
    </citation>
    <scope>NUCLEOTIDE SEQUENCE [LARGE SCALE GENOMIC DNA]</scope>
    <source>
        <strain>Denwood</strain>
        <strain evidence="2">Zambia</strain>
    </source>
</reference>
<dbReference type="GO" id="GO:0003676">
    <property type="term" value="F:nucleic acid binding"/>
    <property type="evidence" value="ECO:0007669"/>
    <property type="project" value="InterPro"/>
</dbReference>
<evidence type="ECO:0000313" key="2">
    <source>
        <dbReference type="Proteomes" id="UP000269396"/>
    </source>
</evidence>
<dbReference type="Proteomes" id="UP000269396">
    <property type="component" value="Unassembled WGS sequence"/>
</dbReference>
<sequence>MALIEFANLEEAVSALITMHDYPIEENMRIRVSFSKSAL</sequence>